<evidence type="ECO:0000259" key="1">
    <source>
        <dbReference type="Pfam" id="PF12697"/>
    </source>
</evidence>
<dbReference type="PANTHER" id="PTHR43194">
    <property type="entry name" value="HYDROLASE ALPHA/BETA FOLD FAMILY"/>
    <property type="match status" value="1"/>
</dbReference>
<dbReference type="Proteomes" id="UP000294225">
    <property type="component" value="Unassembled WGS sequence"/>
</dbReference>
<protein>
    <submittedName>
        <fullName evidence="2">Alpha/beta hydrolase</fullName>
    </submittedName>
</protein>
<evidence type="ECO:0000313" key="2">
    <source>
        <dbReference type="EMBL" id="TCC31057.1"/>
    </source>
</evidence>
<dbReference type="InterPro" id="IPR029058">
    <property type="entry name" value="AB_hydrolase_fold"/>
</dbReference>
<dbReference type="EMBL" id="SJKC01000007">
    <property type="protein sequence ID" value="TCC31057.1"/>
    <property type="molecule type" value="Genomic_DNA"/>
</dbReference>
<keyword evidence="2" id="KW-0378">Hydrolase</keyword>
<dbReference type="SUPFAM" id="SSF53474">
    <property type="entry name" value="alpha/beta-Hydrolases"/>
    <property type="match status" value="1"/>
</dbReference>
<dbReference type="Pfam" id="PF12697">
    <property type="entry name" value="Abhydrolase_6"/>
    <property type="match status" value="1"/>
</dbReference>
<dbReference type="RefSeq" id="WP_131499811.1">
    <property type="nucleotide sequence ID" value="NZ_SJKC01000007.1"/>
</dbReference>
<dbReference type="InterPro" id="IPR050228">
    <property type="entry name" value="Carboxylesterase_BioH"/>
</dbReference>
<proteinExistence type="predicted"/>
<evidence type="ECO:0000313" key="3">
    <source>
        <dbReference type="Proteomes" id="UP000294225"/>
    </source>
</evidence>
<accession>A0A4R0IEW9</accession>
<gene>
    <name evidence="2" type="ORF">E0H92_38890</name>
</gene>
<dbReference type="PANTHER" id="PTHR43194:SF2">
    <property type="entry name" value="PEROXISOMAL MEMBRANE PROTEIN LPX1"/>
    <property type="match status" value="1"/>
</dbReference>
<organism evidence="2 3">
    <name type="scientific">Kribbella speibonae</name>
    <dbReference type="NCBI Taxonomy" id="1572660"/>
    <lineage>
        <taxon>Bacteria</taxon>
        <taxon>Bacillati</taxon>
        <taxon>Actinomycetota</taxon>
        <taxon>Actinomycetes</taxon>
        <taxon>Propionibacteriales</taxon>
        <taxon>Kribbellaceae</taxon>
        <taxon>Kribbella</taxon>
    </lineage>
</organism>
<reference evidence="2 3" key="1">
    <citation type="submission" date="2019-02" db="EMBL/GenBank/DDBJ databases">
        <title>Kribbella capetownensis sp. nov. and Kribbella speibonae sp. nov., isolated from soil.</title>
        <authorList>
            <person name="Curtis S.M."/>
            <person name="Norton I."/>
            <person name="Everest G.J."/>
            <person name="Meyers P.R."/>
        </authorList>
    </citation>
    <scope>NUCLEOTIDE SEQUENCE [LARGE SCALE GENOMIC DNA]</scope>
    <source>
        <strain evidence="2 3">YM55</strain>
    </source>
</reference>
<dbReference type="AlphaFoldDB" id="A0A4R0IEW9"/>
<name>A0A4R0IEW9_9ACTN</name>
<sequence>MTDERIHRTVSADGTDIAGRVQGRGPALVLVHGGIGDGDLAWEALLPHLTDRFTCYLPSTRGRGLSGDNPDHSPARLEEDVTAFVESIGEPVCLVGWSGSGAWVLGTATHSRAVAAVAAYEPGVMSVMREDDRAGTFAMAQRMGTAAADGRLVDAMRAFVPWICNAEEITALAETNFVERWAGCVPAMLRFIQGDALHEGPRSTDPAVLRTIGVPVLLLRGRQTLLDSWFTDAAQYIARYVADAHVRELPGTGHFAPLVAPSPLADELISFFESARQPA</sequence>
<dbReference type="InterPro" id="IPR000073">
    <property type="entry name" value="AB_hydrolase_1"/>
</dbReference>
<dbReference type="Gene3D" id="3.40.50.1820">
    <property type="entry name" value="alpha/beta hydrolase"/>
    <property type="match status" value="1"/>
</dbReference>
<feature type="domain" description="AB hydrolase-1" evidence="1">
    <location>
        <begin position="28"/>
        <end position="266"/>
    </location>
</feature>
<comment type="caution">
    <text evidence="2">The sequence shown here is derived from an EMBL/GenBank/DDBJ whole genome shotgun (WGS) entry which is preliminary data.</text>
</comment>
<dbReference type="GO" id="GO:0016787">
    <property type="term" value="F:hydrolase activity"/>
    <property type="evidence" value="ECO:0007669"/>
    <property type="project" value="UniProtKB-KW"/>
</dbReference>